<evidence type="ECO:0000256" key="4">
    <source>
        <dbReference type="ARBA" id="ARBA00023136"/>
    </source>
</evidence>
<dbReference type="InterPro" id="IPR051119">
    <property type="entry name" value="Nematode_SR-like"/>
</dbReference>
<dbReference type="InterPro" id="IPR019426">
    <property type="entry name" value="7TM_GPCR_serpentine_rcpt_Srv"/>
</dbReference>
<evidence type="ECO:0000313" key="6">
    <source>
        <dbReference type="Proteomes" id="UP000887540"/>
    </source>
</evidence>
<dbReference type="PANTHER" id="PTHR31627">
    <property type="entry name" value="SERPENTINE RECEPTOR CLASS GAMMA-RELATED"/>
    <property type="match status" value="1"/>
</dbReference>
<protein>
    <submittedName>
        <fullName evidence="7">Serpentine receptor class gamma</fullName>
    </submittedName>
</protein>
<feature type="transmembrane region" description="Helical" evidence="5">
    <location>
        <begin position="82"/>
        <end position="99"/>
    </location>
</feature>
<keyword evidence="2 5" id="KW-0812">Transmembrane</keyword>
<dbReference type="AlphaFoldDB" id="A0A914CQK8"/>
<feature type="transmembrane region" description="Helical" evidence="5">
    <location>
        <begin position="135"/>
        <end position="154"/>
    </location>
</feature>
<evidence type="ECO:0000256" key="5">
    <source>
        <dbReference type="SAM" id="Phobius"/>
    </source>
</evidence>
<evidence type="ECO:0000256" key="2">
    <source>
        <dbReference type="ARBA" id="ARBA00022692"/>
    </source>
</evidence>
<evidence type="ECO:0000313" key="7">
    <source>
        <dbReference type="WBParaSite" id="ACRNAN_scaffold13161.g26250.t1"/>
    </source>
</evidence>
<dbReference type="WBParaSite" id="ACRNAN_scaffold13161.g26250.t1">
    <property type="protein sequence ID" value="ACRNAN_scaffold13161.g26250.t1"/>
    <property type="gene ID" value="ACRNAN_scaffold13161.g26250"/>
</dbReference>
<feature type="transmembrane region" description="Helical" evidence="5">
    <location>
        <begin position="47"/>
        <end position="70"/>
    </location>
</feature>
<evidence type="ECO:0000256" key="1">
    <source>
        <dbReference type="ARBA" id="ARBA00004370"/>
    </source>
</evidence>
<dbReference type="InterPro" id="IPR000276">
    <property type="entry name" value="GPCR_Rhodpsn"/>
</dbReference>
<keyword evidence="6" id="KW-1185">Reference proteome</keyword>
<sequence length="178" mass="19806">MVSVAVEAFIKICVELSVLTFAVSLLTCLVCQLIRKKEGFDTGFFRVFLVCAVCDCVCNYIVCFVCHFPNTGASSEFFNQQLLSPSTFLCTYIYPIAGFGSRVSFIGQMVIAANRFTAIYFPLKHQKIWKPQSTNLIICLNLFTGFLLQSPSIFTTGYYVAGYNCAYGMAFGTINVNE</sequence>
<dbReference type="Proteomes" id="UP000887540">
    <property type="component" value="Unplaced"/>
</dbReference>
<dbReference type="GO" id="GO:0004930">
    <property type="term" value="F:G protein-coupled receptor activity"/>
    <property type="evidence" value="ECO:0007669"/>
    <property type="project" value="InterPro"/>
</dbReference>
<comment type="subcellular location">
    <subcellularLocation>
        <location evidence="1">Membrane</location>
    </subcellularLocation>
</comment>
<accession>A0A914CQK8</accession>
<dbReference type="Gene3D" id="1.20.1070.10">
    <property type="entry name" value="Rhodopsin 7-helix transmembrane proteins"/>
    <property type="match status" value="1"/>
</dbReference>
<feature type="transmembrane region" description="Helical" evidence="5">
    <location>
        <begin position="12"/>
        <end position="35"/>
    </location>
</feature>
<dbReference type="GO" id="GO:0016020">
    <property type="term" value="C:membrane"/>
    <property type="evidence" value="ECO:0007669"/>
    <property type="project" value="UniProtKB-SubCell"/>
</dbReference>
<name>A0A914CQK8_9BILA</name>
<dbReference type="PROSITE" id="PS00237">
    <property type="entry name" value="G_PROTEIN_RECEP_F1_1"/>
    <property type="match status" value="1"/>
</dbReference>
<dbReference type="Pfam" id="PF10323">
    <property type="entry name" value="7TM_GPCR_Srv"/>
    <property type="match status" value="1"/>
</dbReference>
<reference evidence="7" key="1">
    <citation type="submission" date="2022-11" db="UniProtKB">
        <authorList>
            <consortium name="WormBaseParasite"/>
        </authorList>
    </citation>
    <scope>IDENTIFICATION</scope>
</reference>
<keyword evidence="3 5" id="KW-1133">Transmembrane helix</keyword>
<organism evidence="6 7">
    <name type="scientific">Acrobeloides nanus</name>
    <dbReference type="NCBI Taxonomy" id="290746"/>
    <lineage>
        <taxon>Eukaryota</taxon>
        <taxon>Metazoa</taxon>
        <taxon>Ecdysozoa</taxon>
        <taxon>Nematoda</taxon>
        <taxon>Chromadorea</taxon>
        <taxon>Rhabditida</taxon>
        <taxon>Tylenchina</taxon>
        <taxon>Cephalobomorpha</taxon>
        <taxon>Cephaloboidea</taxon>
        <taxon>Cephalobidae</taxon>
        <taxon>Acrobeloides</taxon>
    </lineage>
</organism>
<keyword evidence="4 5" id="KW-0472">Membrane</keyword>
<dbReference type="SUPFAM" id="SSF81321">
    <property type="entry name" value="Family A G protein-coupled receptor-like"/>
    <property type="match status" value="1"/>
</dbReference>
<evidence type="ECO:0000256" key="3">
    <source>
        <dbReference type="ARBA" id="ARBA00022989"/>
    </source>
</evidence>
<proteinExistence type="predicted"/>
<dbReference type="PANTHER" id="PTHR31627:SF14">
    <property type="entry name" value="SERPENTINE RECEPTOR, CLASS T-RELATED"/>
    <property type="match status" value="1"/>
</dbReference>